<sequence length="103" mass="11027">MQLPFTLRLPCYQWGRLKPASIAIRAQVAHGLAIRVLATLDLIILDLITLVRTIRAPVTPGLIIPERAILISIIHAMAMAILSVITLGPSAHVGSATASLKFA</sequence>
<proteinExistence type="predicted"/>
<dbReference type="Proteomes" id="UP000503197">
    <property type="component" value="Chromosome"/>
</dbReference>
<accession>A0A6F8SUP5</accession>
<keyword evidence="1" id="KW-0472">Membrane</keyword>
<evidence type="ECO:0000313" key="2">
    <source>
        <dbReference type="EMBL" id="BCA91673.1"/>
    </source>
</evidence>
<keyword evidence="1" id="KW-0812">Transmembrane</keyword>
<reference evidence="2 3" key="1">
    <citation type="submission" date="2020-02" db="EMBL/GenBank/DDBJ databases">
        <title>Complete Genome Sequence of Halomonas meridiana strain BAA-801, Isolated from Deep Sea Thermal Vent.</title>
        <authorList>
            <person name="Takahashi Y."/>
            <person name="Takahashi H."/>
            <person name="Galipon J."/>
            <person name="Arakawa K."/>
        </authorList>
    </citation>
    <scope>NUCLEOTIDE SEQUENCE [LARGE SCALE GENOMIC DNA]</scope>
    <source>
        <strain evidence="2 3">Slthf1</strain>
    </source>
</reference>
<organism evidence="2 3">
    <name type="scientific">Vreelandella aquamarina</name>
    <dbReference type="NCBI Taxonomy" id="77097"/>
    <lineage>
        <taxon>Bacteria</taxon>
        <taxon>Pseudomonadati</taxon>
        <taxon>Pseudomonadota</taxon>
        <taxon>Gammaproteobacteria</taxon>
        <taxon>Oceanospirillales</taxon>
        <taxon>Halomonadaceae</taxon>
        <taxon>Vreelandella</taxon>
    </lineage>
</organism>
<evidence type="ECO:0000313" key="3">
    <source>
        <dbReference type="Proteomes" id="UP000503197"/>
    </source>
</evidence>
<dbReference type="RefSeq" id="WP_172416108.1">
    <property type="nucleotide sequence ID" value="NZ_AP022821.1"/>
</dbReference>
<dbReference type="AlphaFoldDB" id="A0A6F8SUP5"/>
<protein>
    <submittedName>
        <fullName evidence="2">Uncharacterized protein</fullName>
    </submittedName>
</protein>
<keyword evidence="1" id="KW-1133">Transmembrane helix</keyword>
<gene>
    <name evidence="2" type="ORF">HMSLTHF_14480</name>
</gene>
<dbReference type="EMBL" id="AP022821">
    <property type="protein sequence ID" value="BCA91673.1"/>
    <property type="molecule type" value="Genomic_DNA"/>
</dbReference>
<feature type="transmembrane region" description="Helical" evidence="1">
    <location>
        <begin position="28"/>
        <end position="48"/>
    </location>
</feature>
<evidence type="ECO:0000256" key="1">
    <source>
        <dbReference type="SAM" id="Phobius"/>
    </source>
</evidence>
<name>A0A6F8SUP5_9GAMM</name>
<feature type="transmembrane region" description="Helical" evidence="1">
    <location>
        <begin position="68"/>
        <end position="87"/>
    </location>
</feature>